<dbReference type="RefSeq" id="WP_074987000.1">
    <property type="nucleotide sequence ID" value="NZ_CADFGN010000015.1"/>
</dbReference>
<sequence length="425" mass="44470">MSNQNPQPTDQERVTKGKSPRGALLAVGMLFALVIGGLGFYYQSKEASQADADAKAEKAAKMAASVDHTHSGEDIDKIIQDQQAAAREAERRARATAGASTPAQASKPALSVDQFAKETTSPNLGTPANVDAIYASPIFTPGKKVNEQQNAQATSQAGVQGVMTPAQMAMQAAAAQQSATSAAEAQAKALSAAMGQGNTASTTSSAQRDLQFLKDAKTQSASGEGFLSAGFVGQSGACTLSPPHHIGVLVTEGENSDRPGTASLMVERDIYDSLTGTCLMIPKGTMITAPYQSDIKVGQESILVAATEMRLPNGKQVPLYGAQGADQNGYAGFSGDVNNHFWKIYSASFITAILLNRFDGSDTSSTTSGPYGVTQVGNTAGQVAAQTAQSILSRYQNIPPTITLKPGDRFMIKVNRDIHLEPYRG</sequence>
<evidence type="ECO:0000256" key="6">
    <source>
        <dbReference type="SAM" id="MobiDB-lite"/>
    </source>
</evidence>
<evidence type="ECO:0000256" key="4">
    <source>
        <dbReference type="ARBA" id="ARBA00022989"/>
    </source>
</evidence>
<evidence type="ECO:0000256" key="7">
    <source>
        <dbReference type="SAM" id="Phobius"/>
    </source>
</evidence>
<feature type="region of interest" description="Disordered" evidence="6">
    <location>
        <begin position="82"/>
        <end position="112"/>
    </location>
</feature>
<keyword evidence="5 7" id="KW-0472">Membrane</keyword>
<reference evidence="8 9" key="1">
    <citation type="submission" date="2016-10" db="EMBL/GenBank/DDBJ databases">
        <authorList>
            <person name="Varghese N."/>
            <person name="Submissions S."/>
        </authorList>
    </citation>
    <scope>NUCLEOTIDE SEQUENCE [LARGE SCALE GENOMIC DNA]</scope>
    <source>
        <strain evidence="8 9">LMG 22274</strain>
    </source>
</reference>
<protein>
    <submittedName>
        <fullName evidence="8">Type IV secretion system protein VirB10</fullName>
    </submittedName>
</protein>
<dbReference type="Pfam" id="PF03743">
    <property type="entry name" value="TrbI"/>
    <property type="match status" value="1"/>
</dbReference>
<evidence type="ECO:0000256" key="5">
    <source>
        <dbReference type="ARBA" id="ARBA00023136"/>
    </source>
</evidence>
<keyword evidence="4 7" id="KW-1133">Transmembrane helix</keyword>
<dbReference type="AlphaFoldDB" id="A0AAQ1JXP1"/>
<dbReference type="CDD" id="cd16429">
    <property type="entry name" value="VirB10"/>
    <property type="match status" value="1"/>
</dbReference>
<dbReference type="GO" id="GO:0016020">
    <property type="term" value="C:membrane"/>
    <property type="evidence" value="ECO:0007669"/>
    <property type="project" value="UniProtKB-SubCell"/>
</dbReference>
<gene>
    <name evidence="8" type="ORF">SAMN05216550_12322</name>
</gene>
<dbReference type="InterPro" id="IPR005498">
    <property type="entry name" value="T4SS_VirB10/TraB/TrbI"/>
</dbReference>
<feature type="compositionally biased region" description="Low complexity" evidence="6">
    <location>
        <begin position="95"/>
        <end position="106"/>
    </location>
</feature>
<evidence type="ECO:0000313" key="8">
    <source>
        <dbReference type="EMBL" id="SEK12919.1"/>
    </source>
</evidence>
<evidence type="ECO:0000313" key="9">
    <source>
        <dbReference type="Proteomes" id="UP000183529"/>
    </source>
</evidence>
<accession>A0AAQ1JXP1</accession>
<dbReference type="InterPro" id="IPR042217">
    <property type="entry name" value="T4SS_VirB10/TrbI"/>
</dbReference>
<feature type="transmembrane region" description="Helical" evidence="7">
    <location>
        <begin position="23"/>
        <end position="42"/>
    </location>
</feature>
<dbReference type="Proteomes" id="UP000183529">
    <property type="component" value="Unassembled WGS sequence"/>
</dbReference>
<comment type="similarity">
    <text evidence="2">Belongs to the TrbI/VirB10 family.</text>
</comment>
<keyword evidence="3 7" id="KW-0812">Transmembrane</keyword>
<organism evidence="8 9">
    <name type="scientific">Paraburkholderia tropica</name>
    <dbReference type="NCBI Taxonomy" id="92647"/>
    <lineage>
        <taxon>Bacteria</taxon>
        <taxon>Pseudomonadati</taxon>
        <taxon>Pseudomonadota</taxon>
        <taxon>Betaproteobacteria</taxon>
        <taxon>Burkholderiales</taxon>
        <taxon>Burkholderiaceae</taxon>
        <taxon>Paraburkholderia</taxon>
    </lineage>
</organism>
<comment type="caution">
    <text evidence="8">The sequence shown here is derived from an EMBL/GenBank/DDBJ whole genome shotgun (WGS) entry which is preliminary data.</text>
</comment>
<evidence type="ECO:0000256" key="2">
    <source>
        <dbReference type="ARBA" id="ARBA00010265"/>
    </source>
</evidence>
<evidence type="ECO:0000256" key="1">
    <source>
        <dbReference type="ARBA" id="ARBA00004167"/>
    </source>
</evidence>
<evidence type="ECO:0000256" key="3">
    <source>
        <dbReference type="ARBA" id="ARBA00022692"/>
    </source>
</evidence>
<name>A0AAQ1JXP1_9BURK</name>
<dbReference type="EMBL" id="FNZM01000023">
    <property type="protein sequence ID" value="SEK12919.1"/>
    <property type="molecule type" value="Genomic_DNA"/>
</dbReference>
<dbReference type="Gene3D" id="2.40.128.260">
    <property type="entry name" value="Type IV secretion system, VirB10/TraB/TrbI"/>
    <property type="match status" value="1"/>
</dbReference>
<proteinExistence type="inferred from homology"/>
<comment type="subcellular location">
    <subcellularLocation>
        <location evidence="1">Membrane</location>
        <topology evidence="1">Single-pass membrane protein</topology>
    </subcellularLocation>
</comment>